<comment type="caution">
    <text evidence="1">The sequence shown here is derived from an EMBL/GenBank/DDBJ whole genome shotgun (WGS) entry which is preliminary data.</text>
</comment>
<evidence type="ECO:0008006" key="3">
    <source>
        <dbReference type="Google" id="ProtNLM"/>
    </source>
</evidence>
<keyword evidence="2" id="KW-1185">Reference proteome</keyword>
<evidence type="ECO:0000313" key="2">
    <source>
        <dbReference type="Proteomes" id="UP000199211"/>
    </source>
</evidence>
<name>A0ABY1FUW5_9GAMM</name>
<organism evidence="1 2">
    <name type="scientific">Marinobacter salarius</name>
    <dbReference type="NCBI Taxonomy" id="1420917"/>
    <lineage>
        <taxon>Bacteria</taxon>
        <taxon>Pseudomonadati</taxon>
        <taxon>Pseudomonadota</taxon>
        <taxon>Gammaproteobacteria</taxon>
        <taxon>Pseudomonadales</taxon>
        <taxon>Marinobacteraceae</taxon>
        <taxon>Marinobacter</taxon>
    </lineage>
</organism>
<sequence>MNLILERTDQVRFFTNMREVIAALGISCSDYDWYVSDIETNGFQFAEGWYSGSELELQITSDDIQFIWAVFSAFPKGERVDVKEVPFVDGNPHYWDGSEPGPQLNGASFEIACWDSSATILVGLDVEKARSYRSTFSDAVDLKSASRK</sequence>
<protein>
    <recommendedName>
        <fullName evidence="3">Integron gene cassette protein</fullName>
    </recommendedName>
</protein>
<dbReference type="RefSeq" id="WP_091644682.1">
    <property type="nucleotide sequence ID" value="NZ_FOTV01000044.1"/>
</dbReference>
<accession>A0ABY1FUW5</accession>
<dbReference type="EMBL" id="FOTV01000044">
    <property type="protein sequence ID" value="SFM15665.1"/>
    <property type="molecule type" value="Genomic_DNA"/>
</dbReference>
<reference evidence="1 2" key="1">
    <citation type="submission" date="2016-10" db="EMBL/GenBank/DDBJ databases">
        <authorList>
            <person name="Varghese N."/>
            <person name="Submissions S."/>
        </authorList>
    </citation>
    <scope>NUCLEOTIDE SEQUENCE [LARGE SCALE GENOMIC DNA]</scope>
    <source>
        <strain evidence="1 2">DSM 26291</strain>
    </source>
</reference>
<evidence type="ECO:0000313" key="1">
    <source>
        <dbReference type="EMBL" id="SFM15665.1"/>
    </source>
</evidence>
<gene>
    <name evidence="1" type="ORF">SAMN04487868_1441</name>
</gene>
<proteinExistence type="predicted"/>
<dbReference type="Proteomes" id="UP000199211">
    <property type="component" value="Unassembled WGS sequence"/>
</dbReference>